<evidence type="ECO:0000313" key="3">
    <source>
        <dbReference type="EMBL" id="KAF3595612.1"/>
    </source>
</evidence>
<evidence type="ECO:0000313" key="4">
    <source>
        <dbReference type="Proteomes" id="UP000266723"/>
    </source>
</evidence>
<organism evidence="3 4">
    <name type="scientific">Brassica cretica</name>
    <name type="common">Mustard</name>
    <dbReference type="NCBI Taxonomy" id="69181"/>
    <lineage>
        <taxon>Eukaryota</taxon>
        <taxon>Viridiplantae</taxon>
        <taxon>Streptophyta</taxon>
        <taxon>Embryophyta</taxon>
        <taxon>Tracheophyta</taxon>
        <taxon>Spermatophyta</taxon>
        <taxon>Magnoliopsida</taxon>
        <taxon>eudicotyledons</taxon>
        <taxon>Gunneridae</taxon>
        <taxon>Pentapetalae</taxon>
        <taxon>rosids</taxon>
        <taxon>malvids</taxon>
        <taxon>Brassicales</taxon>
        <taxon>Brassicaceae</taxon>
        <taxon>Brassiceae</taxon>
        <taxon>Brassica</taxon>
    </lineage>
</organism>
<keyword evidence="4" id="KW-1185">Reference proteome</keyword>
<dbReference type="InterPro" id="IPR002156">
    <property type="entry name" value="RNaseH_domain"/>
</dbReference>
<gene>
    <name evidence="3" type="ORF">DY000_02020036</name>
</gene>
<feature type="domain" description="RNase H type-1" evidence="1">
    <location>
        <begin position="197"/>
        <end position="304"/>
    </location>
</feature>
<dbReference type="Proteomes" id="UP000266723">
    <property type="component" value="Unassembled WGS sequence"/>
</dbReference>
<feature type="domain" description="Reverse transcriptase zinc-binding" evidence="2">
    <location>
        <begin position="78"/>
        <end position="152"/>
    </location>
</feature>
<dbReference type="InterPro" id="IPR026960">
    <property type="entry name" value="RVT-Znf"/>
</dbReference>
<dbReference type="Gene3D" id="3.30.420.10">
    <property type="entry name" value="Ribonuclease H-like superfamily/Ribonuclease H"/>
    <property type="match status" value="1"/>
</dbReference>
<evidence type="ECO:0000259" key="2">
    <source>
        <dbReference type="Pfam" id="PF13966"/>
    </source>
</evidence>
<evidence type="ECO:0000259" key="1">
    <source>
        <dbReference type="Pfam" id="PF13456"/>
    </source>
</evidence>
<sequence>MNYLGKGPPSFPSSETKEWDVARINESLPELTHLILRIKPSVLEVEDAYIWPLQKSGNYSTKSGYYAGSQATHASSSAATATATVNWKKLIGTPRLSPKLKLFLWRVLHNALPTGENLQRRGLLANTLCVRCGEIKTANHLFFHCNFAQEVWSLIPWEKPLVSVQITSFADALSLSVGSRNLPPTGVTINLFPWAGAGTGWIFSNSKGEIGRGGKSHYHVASPILAEALAIRDALLHGLSLGFNSIWLRSDAQALVTAITTKWRPTELYGVLSDVDLISSFFSVCRFSHISRSSNGPADLIAKAHLCNAPMG</sequence>
<dbReference type="Pfam" id="PF13966">
    <property type="entry name" value="zf-RVT"/>
    <property type="match status" value="1"/>
</dbReference>
<evidence type="ECO:0008006" key="5">
    <source>
        <dbReference type="Google" id="ProtNLM"/>
    </source>
</evidence>
<dbReference type="CDD" id="cd06222">
    <property type="entry name" value="RNase_H_like"/>
    <property type="match status" value="1"/>
</dbReference>
<reference evidence="3 4" key="1">
    <citation type="journal article" date="2020" name="BMC Genomics">
        <title>Intraspecific diversification of the crop wild relative Brassica cretica Lam. using demographic model selection.</title>
        <authorList>
            <person name="Kioukis A."/>
            <person name="Michalopoulou V.A."/>
            <person name="Briers L."/>
            <person name="Pirintsos S."/>
            <person name="Studholme D.J."/>
            <person name="Pavlidis P."/>
            <person name="Sarris P.F."/>
        </authorList>
    </citation>
    <scope>NUCLEOTIDE SEQUENCE [LARGE SCALE GENOMIC DNA]</scope>
    <source>
        <strain evidence="4">cv. PFS-1207/04</strain>
    </source>
</reference>
<dbReference type="PANTHER" id="PTHR47074">
    <property type="entry name" value="BNAC02G40300D PROTEIN"/>
    <property type="match status" value="1"/>
</dbReference>
<accession>A0ABQ7EFP1</accession>
<dbReference type="InterPro" id="IPR036397">
    <property type="entry name" value="RNaseH_sf"/>
</dbReference>
<protein>
    <recommendedName>
        <fullName evidence="5">Reverse transcriptase zinc-binding domain-containing protein</fullName>
    </recommendedName>
</protein>
<dbReference type="SUPFAM" id="SSF53098">
    <property type="entry name" value="Ribonuclease H-like"/>
    <property type="match status" value="1"/>
</dbReference>
<dbReference type="InterPro" id="IPR012337">
    <property type="entry name" value="RNaseH-like_sf"/>
</dbReference>
<dbReference type="EMBL" id="QGKV02000299">
    <property type="protein sequence ID" value="KAF3595612.1"/>
    <property type="molecule type" value="Genomic_DNA"/>
</dbReference>
<name>A0ABQ7EFP1_BRACR</name>
<dbReference type="PANTHER" id="PTHR47074:SF49">
    <property type="entry name" value="POLYNUCLEOTIDYL TRANSFERASE, RIBONUCLEASE H-LIKE SUPERFAMILY PROTEIN"/>
    <property type="match status" value="1"/>
</dbReference>
<proteinExistence type="predicted"/>
<dbReference type="Pfam" id="PF13456">
    <property type="entry name" value="RVT_3"/>
    <property type="match status" value="1"/>
</dbReference>
<comment type="caution">
    <text evidence="3">The sequence shown here is derived from an EMBL/GenBank/DDBJ whole genome shotgun (WGS) entry which is preliminary data.</text>
</comment>
<dbReference type="InterPro" id="IPR052929">
    <property type="entry name" value="RNase_H-like_EbsB-rel"/>
</dbReference>
<dbReference type="InterPro" id="IPR044730">
    <property type="entry name" value="RNase_H-like_dom_plant"/>
</dbReference>